<evidence type="ECO:0000313" key="6">
    <source>
        <dbReference type="EMBL" id="PIR82415.1"/>
    </source>
</evidence>
<keyword evidence="3" id="KW-0732">Signal</keyword>
<reference evidence="7" key="1">
    <citation type="submission" date="2017-09" db="EMBL/GenBank/DDBJ databases">
        <title>Depth-based differentiation of microbial function through sediment-hosted aquifers and enrichment of novel symbionts in the deep terrestrial subsurface.</title>
        <authorList>
            <person name="Probst A.J."/>
            <person name="Ladd B."/>
            <person name="Jarett J.K."/>
            <person name="Geller-Mcgrath D.E."/>
            <person name="Sieber C.M.K."/>
            <person name="Emerson J.B."/>
            <person name="Anantharaman K."/>
            <person name="Thomas B.C."/>
            <person name="Malmstrom R."/>
            <person name="Stieglmeier M."/>
            <person name="Klingl A."/>
            <person name="Woyke T."/>
            <person name="Ryan C.M."/>
            <person name="Banfield J.F."/>
        </authorList>
    </citation>
    <scope>NUCLEOTIDE SEQUENCE [LARGE SCALE GENOMIC DNA]</scope>
</reference>
<feature type="transmembrane region" description="Helical" evidence="4">
    <location>
        <begin position="58"/>
        <end position="78"/>
    </location>
</feature>
<dbReference type="PIRSF" id="PIRSF002741">
    <property type="entry name" value="MppA"/>
    <property type="match status" value="1"/>
</dbReference>
<dbReference type="GO" id="GO:0015833">
    <property type="term" value="P:peptide transport"/>
    <property type="evidence" value="ECO:0007669"/>
    <property type="project" value="TreeGrafter"/>
</dbReference>
<evidence type="ECO:0000256" key="1">
    <source>
        <dbReference type="ARBA" id="ARBA00005695"/>
    </source>
</evidence>
<dbReference type="SUPFAM" id="SSF53850">
    <property type="entry name" value="Periplasmic binding protein-like II"/>
    <property type="match status" value="1"/>
</dbReference>
<keyword evidence="4" id="KW-0812">Transmembrane</keyword>
<organism evidence="6 7">
    <name type="scientific">Candidatus Kaiserbacteria bacterium CG10_big_fil_rev_8_21_14_0_10_59_10</name>
    <dbReference type="NCBI Taxonomy" id="1974612"/>
    <lineage>
        <taxon>Bacteria</taxon>
        <taxon>Candidatus Kaiseribacteriota</taxon>
    </lineage>
</organism>
<comment type="caution">
    <text evidence="6">The sequence shown here is derived from an EMBL/GenBank/DDBJ whole genome shotgun (WGS) entry which is preliminary data.</text>
</comment>
<sequence>MYSDSNGTPDAADTSHLEGAEHTAAAPLYREPFAAEPRRSLRERLNELAGRFSPAERALFYALAALMMGSVFALAVGLNNAVSTVVPARGGTHAEGVIGTARFVNPILAMSQADQDLAALVYSGLTRKSADGAHMPDIAQSFEISEDGTTYTFHLRPDARFHDGAPLTSADVLFTIRAAQNPEHRSPRRADWEGVSIAAPDEHTVVFTLPNPYAPFLENTELGILPRHLWESVSSEDFAFHALNTKPVGSGPFMVKNVITDSTGAPLRYELVPFKDFSLGQPLLKRLTIHLYPNEEALLAAFRTGVIQAFAAASPATLGSLNGSVGGSAVLEAPLTRVFGIFFNQSRSPVLADAAVRRALDTALDKEAIVDEVLGGYGTPLTGPIPPGLIGGLPLPPEALSKEERLEAAHEILRAGLWKRPDAATTTDESAEPRIWVKGEQPLSFSIATADVPELVRTAEAVAEAWRELGADVDVNIYNLAEFNTNIIRPREYSAVLFGGVVGRTLDLFAFWHSSQRNDPGLNLALYTSTRADRILAAARAENDREERQEMYREFSEVVGEDMPAVFLFSPTFVYVTRPDIHGVELSAVTTPSERFASVHRWYISTERVWNIFLRDEQGGLAQ</sequence>
<accession>A0A2H0U9H1</accession>
<dbReference type="Gene3D" id="3.40.190.10">
    <property type="entry name" value="Periplasmic binding protein-like II"/>
    <property type="match status" value="1"/>
</dbReference>
<dbReference type="GO" id="GO:0042597">
    <property type="term" value="C:periplasmic space"/>
    <property type="evidence" value="ECO:0007669"/>
    <property type="project" value="UniProtKB-ARBA"/>
</dbReference>
<proteinExistence type="inferred from homology"/>
<evidence type="ECO:0000256" key="3">
    <source>
        <dbReference type="ARBA" id="ARBA00022729"/>
    </source>
</evidence>
<dbReference type="EMBL" id="PFBM01000016">
    <property type="protein sequence ID" value="PIR82415.1"/>
    <property type="molecule type" value="Genomic_DNA"/>
</dbReference>
<dbReference type="GO" id="GO:0043190">
    <property type="term" value="C:ATP-binding cassette (ABC) transporter complex"/>
    <property type="evidence" value="ECO:0007669"/>
    <property type="project" value="InterPro"/>
</dbReference>
<evidence type="ECO:0000313" key="7">
    <source>
        <dbReference type="Proteomes" id="UP000231379"/>
    </source>
</evidence>
<evidence type="ECO:0000256" key="4">
    <source>
        <dbReference type="SAM" id="Phobius"/>
    </source>
</evidence>
<comment type="similarity">
    <text evidence="1">Belongs to the bacterial solute-binding protein 5 family.</text>
</comment>
<protein>
    <recommendedName>
        <fullName evidence="5">Solute-binding protein family 5 domain-containing protein</fullName>
    </recommendedName>
</protein>
<feature type="domain" description="Solute-binding protein family 5" evidence="5">
    <location>
        <begin position="136"/>
        <end position="508"/>
    </location>
</feature>
<name>A0A2H0U9H1_9BACT</name>
<dbReference type="PANTHER" id="PTHR30290:SF9">
    <property type="entry name" value="OLIGOPEPTIDE-BINDING PROTEIN APPA"/>
    <property type="match status" value="1"/>
</dbReference>
<dbReference type="PANTHER" id="PTHR30290">
    <property type="entry name" value="PERIPLASMIC BINDING COMPONENT OF ABC TRANSPORTER"/>
    <property type="match status" value="1"/>
</dbReference>
<dbReference type="InterPro" id="IPR030678">
    <property type="entry name" value="Peptide/Ni-bd"/>
</dbReference>
<dbReference type="CDD" id="cd08513">
    <property type="entry name" value="PBP2_thermophilic_Hb8_like"/>
    <property type="match status" value="1"/>
</dbReference>
<keyword evidence="2" id="KW-0813">Transport</keyword>
<dbReference type="Pfam" id="PF00496">
    <property type="entry name" value="SBP_bac_5"/>
    <property type="match status" value="1"/>
</dbReference>
<evidence type="ECO:0000256" key="2">
    <source>
        <dbReference type="ARBA" id="ARBA00022448"/>
    </source>
</evidence>
<keyword evidence="4" id="KW-0472">Membrane</keyword>
<gene>
    <name evidence="6" type="ORF">COU20_02735</name>
</gene>
<keyword evidence="4" id="KW-1133">Transmembrane helix</keyword>
<dbReference type="Gene3D" id="3.10.105.10">
    <property type="entry name" value="Dipeptide-binding Protein, Domain 3"/>
    <property type="match status" value="1"/>
</dbReference>
<dbReference type="Proteomes" id="UP000231379">
    <property type="component" value="Unassembled WGS sequence"/>
</dbReference>
<evidence type="ECO:0000259" key="5">
    <source>
        <dbReference type="Pfam" id="PF00496"/>
    </source>
</evidence>
<dbReference type="InterPro" id="IPR000914">
    <property type="entry name" value="SBP_5_dom"/>
</dbReference>
<dbReference type="Gene3D" id="3.90.76.10">
    <property type="entry name" value="Dipeptide-binding Protein, Domain 1"/>
    <property type="match status" value="1"/>
</dbReference>
<dbReference type="InterPro" id="IPR039424">
    <property type="entry name" value="SBP_5"/>
</dbReference>
<dbReference type="AlphaFoldDB" id="A0A2H0U9H1"/>
<dbReference type="GO" id="GO:1904680">
    <property type="term" value="F:peptide transmembrane transporter activity"/>
    <property type="evidence" value="ECO:0007669"/>
    <property type="project" value="TreeGrafter"/>
</dbReference>